<protein>
    <submittedName>
        <fullName evidence="1">Uncharacterized protein</fullName>
    </submittedName>
</protein>
<evidence type="ECO:0000313" key="2">
    <source>
        <dbReference type="Proteomes" id="UP000076858"/>
    </source>
</evidence>
<evidence type="ECO:0000313" key="1">
    <source>
        <dbReference type="EMBL" id="KZS16390.1"/>
    </source>
</evidence>
<dbReference type="EMBL" id="LRGB01000725">
    <property type="protein sequence ID" value="KZS16390.1"/>
    <property type="molecule type" value="Genomic_DNA"/>
</dbReference>
<dbReference type="AlphaFoldDB" id="A0A164ZHX5"/>
<comment type="caution">
    <text evidence="1">The sequence shown here is derived from an EMBL/GenBank/DDBJ whole genome shotgun (WGS) entry which is preliminary data.</text>
</comment>
<keyword evidence="2" id="KW-1185">Reference proteome</keyword>
<organism evidence="1 2">
    <name type="scientific">Daphnia magna</name>
    <dbReference type="NCBI Taxonomy" id="35525"/>
    <lineage>
        <taxon>Eukaryota</taxon>
        <taxon>Metazoa</taxon>
        <taxon>Ecdysozoa</taxon>
        <taxon>Arthropoda</taxon>
        <taxon>Crustacea</taxon>
        <taxon>Branchiopoda</taxon>
        <taxon>Diplostraca</taxon>
        <taxon>Cladocera</taxon>
        <taxon>Anomopoda</taxon>
        <taxon>Daphniidae</taxon>
        <taxon>Daphnia</taxon>
    </lineage>
</organism>
<proteinExistence type="predicted"/>
<accession>A0A164ZHX5</accession>
<gene>
    <name evidence="1" type="ORF">APZ42_018057</name>
</gene>
<name>A0A164ZHX5_9CRUS</name>
<dbReference type="Proteomes" id="UP000076858">
    <property type="component" value="Unassembled WGS sequence"/>
</dbReference>
<reference evidence="1 2" key="1">
    <citation type="submission" date="2016-03" db="EMBL/GenBank/DDBJ databases">
        <title>EvidentialGene: Evidence-directed Construction of Genes on Genomes.</title>
        <authorList>
            <person name="Gilbert D.G."/>
            <person name="Choi J.-H."/>
            <person name="Mockaitis K."/>
            <person name="Colbourne J."/>
            <person name="Pfrender M."/>
        </authorList>
    </citation>
    <scope>NUCLEOTIDE SEQUENCE [LARGE SCALE GENOMIC DNA]</scope>
    <source>
        <strain evidence="1 2">Xinb3</strain>
        <tissue evidence="1">Complete organism</tissue>
    </source>
</reference>
<sequence length="65" mass="7177">MLVKVAYKKFNGATKIIRASSLESILSLKISLETTEKAKSRKPFDQCNLMVVSQGDGVVMEAMQL</sequence>